<accession>A0A4Q9PEW5</accession>
<dbReference type="STRING" id="114155.A0A4Q9PEW5"/>
<sequence>MMKTDILFSSPELCFSRSQKEAILAWGRALGAQDVPSLYKVEKFQSEALEAYGNPTKRIQTSSGHVFYQNSIHDHIAKQYAHPNVREHIKAYPVFNRGRVSEAFHASKWLTEAPVDVVTPMVRIGDQDFYVNELTYCKGDAWCIPIRFFEFEGDEMWAVCLKVEGSEVSWFTTRRRCCRARRSRVAGRR</sequence>
<keyword evidence="2" id="KW-1185">Reference proteome</keyword>
<evidence type="ECO:0000313" key="1">
    <source>
        <dbReference type="EMBL" id="TBU51622.1"/>
    </source>
</evidence>
<proteinExistence type="predicted"/>
<protein>
    <submittedName>
        <fullName evidence="1">Uncharacterized protein</fullName>
    </submittedName>
</protein>
<organism evidence="1 2">
    <name type="scientific">Dichomitus squalens</name>
    <dbReference type="NCBI Taxonomy" id="114155"/>
    <lineage>
        <taxon>Eukaryota</taxon>
        <taxon>Fungi</taxon>
        <taxon>Dikarya</taxon>
        <taxon>Basidiomycota</taxon>
        <taxon>Agaricomycotina</taxon>
        <taxon>Agaricomycetes</taxon>
        <taxon>Polyporales</taxon>
        <taxon>Polyporaceae</taxon>
        <taxon>Dichomitus</taxon>
    </lineage>
</organism>
<dbReference type="EMBL" id="ML145301">
    <property type="protein sequence ID" value="TBU51622.1"/>
    <property type="molecule type" value="Genomic_DNA"/>
</dbReference>
<dbReference type="AlphaFoldDB" id="A0A4Q9PEW5"/>
<name>A0A4Q9PEW5_9APHY</name>
<evidence type="ECO:0000313" key="2">
    <source>
        <dbReference type="Proteomes" id="UP000292082"/>
    </source>
</evidence>
<gene>
    <name evidence="1" type="ORF">BD310DRAFT_953181</name>
</gene>
<dbReference type="Proteomes" id="UP000292082">
    <property type="component" value="Unassembled WGS sequence"/>
</dbReference>
<reference evidence="1 2" key="1">
    <citation type="submission" date="2019-01" db="EMBL/GenBank/DDBJ databases">
        <title>Draft genome sequences of three monokaryotic isolates of the white-rot basidiomycete fungus Dichomitus squalens.</title>
        <authorList>
            <consortium name="DOE Joint Genome Institute"/>
            <person name="Lopez S.C."/>
            <person name="Andreopoulos B."/>
            <person name="Pangilinan J."/>
            <person name="Lipzen A."/>
            <person name="Riley R."/>
            <person name="Ahrendt S."/>
            <person name="Ng V."/>
            <person name="Barry K."/>
            <person name="Daum C."/>
            <person name="Grigoriev I.V."/>
            <person name="Hilden K.S."/>
            <person name="Makela M.R."/>
            <person name="de Vries R.P."/>
        </authorList>
    </citation>
    <scope>NUCLEOTIDE SEQUENCE [LARGE SCALE GENOMIC DNA]</scope>
    <source>
        <strain evidence="1 2">CBS 464.89</strain>
    </source>
</reference>